<dbReference type="PANTHER" id="PTHR36449:SF1">
    <property type="entry name" value="ACETYLTRANSFERASE"/>
    <property type="match status" value="1"/>
</dbReference>
<accession>A0ABN6PFC6</accession>
<name>A0ABN6PFC6_9BURK</name>
<dbReference type="Pfam" id="PF13508">
    <property type="entry name" value="Acetyltransf_7"/>
    <property type="match status" value="1"/>
</dbReference>
<organism evidence="7 8">
    <name type="scientific">Sphaerotilus microaerophilus</name>
    <dbReference type="NCBI Taxonomy" id="2914710"/>
    <lineage>
        <taxon>Bacteria</taxon>
        <taxon>Pseudomonadati</taxon>
        <taxon>Pseudomonadota</taxon>
        <taxon>Betaproteobacteria</taxon>
        <taxon>Burkholderiales</taxon>
        <taxon>Sphaerotilaceae</taxon>
        <taxon>Sphaerotilus</taxon>
    </lineage>
</organism>
<evidence type="ECO:0000256" key="5">
    <source>
        <dbReference type="ARBA" id="ARBA00049880"/>
    </source>
</evidence>
<evidence type="ECO:0000313" key="7">
    <source>
        <dbReference type="EMBL" id="BDI03367.1"/>
    </source>
</evidence>
<keyword evidence="4" id="KW-0012">Acyltransferase</keyword>
<feature type="domain" description="N-acetyltransferase" evidence="6">
    <location>
        <begin position="1"/>
        <end position="162"/>
    </location>
</feature>
<evidence type="ECO:0000256" key="3">
    <source>
        <dbReference type="ARBA" id="ARBA00022679"/>
    </source>
</evidence>
<dbReference type="InterPro" id="IPR016181">
    <property type="entry name" value="Acyl_CoA_acyltransferase"/>
</dbReference>
<evidence type="ECO:0000256" key="1">
    <source>
        <dbReference type="ARBA" id="ARBA00022491"/>
    </source>
</evidence>
<dbReference type="EMBL" id="AP025730">
    <property type="protein sequence ID" value="BDI03367.1"/>
    <property type="molecule type" value="Genomic_DNA"/>
</dbReference>
<evidence type="ECO:0000256" key="2">
    <source>
        <dbReference type="ARBA" id="ARBA00022649"/>
    </source>
</evidence>
<dbReference type="RefSeq" id="WP_251971660.1">
    <property type="nucleotide sequence ID" value="NZ_AP025730.1"/>
</dbReference>
<keyword evidence="2" id="KW-1277">Toxin-antitoxin system</keyword>
<dbReference type="Proteomes" id="UP001057498">
    <property type="component" value="Chromosome"/>
</dbReference>
<dbReference type="PANTHER" id="PTHR36449">
    <property type="entry name" value="ACETYLTRANSFERASE-RELATED"/>
    <property type="match status" value="1"/>
</dbReference>
<dbReference type="PROSITE" id="PS51186">
    <property type="entry name" value="GNAT"/>
    <property type="match status" value="1"/>
</dbReference>
<evidence type="ECO:0000259" key="6">
    <source>
        <dbReference type="PROSITE" id="PS51186"/>
    </source>
</evidence>
<keyword evidence="8" id="KW-1185">Reference proteome</keyword>
<evidence type="ECO:0000256" key="4">
    <source>
        <dbReference type="ARBA" id="ARBA00023315"/>
    </source>
</evidence>
<keyword evidence="1" id="KW-0678">Repressor</keyword>
<comment type="catalytic activity">
    <reaction evidence="5">
        <text>glycyl-tRNA(Gly) + acetyl-CoA = N-acetylglycyl-tRNA(Gly) + CoA + H(+)</text>
        <dbReference type="Rhea" id="RHEA:81867"/>
        <dbReference type="Rhea" id="RHEA-COMP:9683"/>
        <dbReference type="Rhea" id="RHEA-COMP:19766"/>
        <dbReference type="ChEBI" id="CHEBI:15378"/>
        <dbReference type="ChEBI" id="CHEBI:57287"/>
        <dbReference type="ChEBI" id="CHEBI:57288"/>
        <dbReference type="ChEBI" id="CHEBI:78522"/>
        <dbReference type="ChEBI" id="CHEBI:232036"/>
    </reaction>
</comment>
<dbReference type="InterPro" id="IPR000182">
    <property type="entry name" value="GNAT_dom"/>
</dbReference>
<evidence type="ECO:0000313" key="8">
    <source>
        <dbReference type="Proteomes" id="UP001057498"/>
    </source>
</evidence>
<dbReference type="SUPFAM" id="SSF55729">
    <property type="entry name" value="Acyl-CoA N-acyltransferases (Nat)"/>
    <property type="match status" value="1"/>
</dbReference>
<sequence length="173" mass="19106">MKGVTTAPRPLAAEDDTAAFDCGREALNQWLRRHAWRNQELGVSRTSVVCDPATGDLIGFVSLSAAQIERAWLPKAQQRNRPDPMPAILLGQLAVDLRWQGRGVARSLVFYALTTAVRLSREVGCFCVLTHPLDDELRALYTRFGFEDLPFDPARSMAVRIGDLLHNGFDGAG</sequence>
<reference evidence="7" key="1">
    <citation type="submission" date="2022-04" db="EMBL/GenBank/DDBJ databases">
        <title>Whole genome sequence of Sphaerotilus sp. FB-5.</title>
        <authorList>
            <person name="Takeda M."/>
            <person name="Narihara S."/>
            <person name="Akimoto M."/>
            <person name="Akimoto R."/>
            <person name="Nishiyashiki S."/>
            <person name="Murakami T."/>
        </authorList>
    </citation>
    <scope>NUCLEOTIDE SEQUENCE</scope>
    <source>
        <strain evidence="7">FB-5</strain>
    </source>
</reference>
<protein>
    <submittedName>
        <fullName evidence="7">N-acetyltransferase GCN5</fullName>
    </submittedName>
</protein>
<proteinExistence type="predicted"/>
<dbReference type="Gene3D" id="3.40.630.30">
    <property type="match status" value="1"/>
</dbReference>
<gene>
    <name evidence="7" type="ORF">CATMQ487_03370</name>
</gene>
<keyword evidence="3" id="KW-0808">Transferase</keyword>